<dbReference type="SMART" id="SM00448">
    <property type="entry name" value="REC"/>
    <property type="match status" value="1"/>
</dbReference>
<dbReference type="SUPFAM" id="SSF52172">
    <property type="entry name" value="CheY-like"/>
    <property type="match status" value="1"/>
</dbReference>
<protein>
    <submittedName>
        <fullName evidence="3">DNA-binding NtrC family response regulator</fullName>
    </submittedName>
</protein>
<evidence type="ECO:0000313" key="4">
    <source>
        <dbReference type="Proteomes" id="UP000517753"/>
    </source>
</evidence>
<dbReference type="GO" id="GO:0003677">
    <property type="term" value="F:DNA binding"/>
    <property type="evidence" value="ECO:0007669"/>
    <property type="project" value="UniProtKB-KW"/>
</dbReference>
<dbReference type="InterPro" id="IPR011006">
    <property type="entry name" value="CheY-like_superfamily"/>
</dbReference>
<keyword evidence="1" id="KW-0597">Phosphoprotein</keyword>
<sequence length="128" mass="13733">MTLAASPLAGRSVLVVEDEYMIADDLASELRGAGARVVGPVASLPQAMRLLATTGPLDVAILDINLRETLVYPLIDQLLAADVRVLITSGYDEAIIPDSYRALPRCEKPVSTERLREAAERLCAATEV</sequence>
<dbReference type="InterPro" id="IPR001789">
    <property type="entry name" value="Sig_transdc_resp-reg_receiver"/>
</dbReference>
<comment type="caution">
    <text evidence="3">The sequence shown here is derived from an EMBL/GenBank/DDBJ whole genome shotgun (WGS) entry which is preliminary data.</text>
</comment>
<name>A0A7Y9FM18_9SPHN</name>
<evidence type="ECO:0000259" key="2">
    <source>
        <dbReference type="PROSITE" id="PS50110"/>
    </source>
</evidence>
<dbReference type="AlphaFoldDB" id="A0A7Y9FM18"/>
<dbReference type="RefSeq" id="WP_179507923.1">
    <property type="nucleotide sequence ID" value="NZ_JACCBY010000001.1"/>
</dbReference>
<organism evidence="3 4">
    <name type="scientific">Sphingomonas melonis</name>
    <dbReference type="NCBI Taxonomy" id="152682"/>
    <lineage>
        <taxon>Bacteria</taxon>
        <taxon>Pseudomonadati</taxon>
        <taxon>Pseudomonadota</taxon>
        <taxon>Alphaproteobacteria</taxon>
        <taxon>Sphingomonadales</taxon>
        <taxon>Sphingomonadaceae</taxon>
        <taxon>Sphingomonas</taxon>
    </lineage>
</organism>
<gene>
    <name evidence="3" type="ORF">HD841_001256</name>
</gene>
<keyword evidence="3" id="KW-0238">DNA-binding</keyword>
<accession>A0A7Y9FM18</accession>
<dbReference type="PROSITE" id="PS50110">
    <property type="entry name" value="RESPONSE_REGULATORY"/>
    <property type="match status" value="1"/>
</dbReference>
<evidence type="ECO:0000256" key="1">
    <source>
        <dbReference type="PROSITE-ProRule" id="PRU00169"/>
    </source>
</evidence>
<keyword evidence="4" id="KW-1185">Reference proteome</keyword>
<feature type="modified residue" description="4-aspartylphosphate" evidence="1">
    <location>
        <position position="63"/>
    </location>
</feature>
<dbReference type="Gene3D" id="3.40.50.2300">
    <property type="match status" value="1"/>
</dbReference>
<evidence type="ECO:0000313" key="3">
    <source>
        <dbReference type="EMBL" id="NYD89487.1"/>
    </source>
</evidence>
<dbReference type="Proteomes" id="UP000517753">
    <property type="component" value="Unassembled WGS sequence"/>
</dbReference>
<dbReference type="EMBL" id="JACCBY010000001">
    <property type="protein sequence ID" value="NYD89487.1"/>
    <property type="molecule type" value="Genomic_DNA"/>
</dbReference>
<feature type="domain" description="Response regulatory" evidence="2">
    <location>
        <begin position="12"/>
        <end position="123"/>
    </location>
</feature>
<reference evidence="3 4" key="2">
    <citation type="submission" date="2020-08" db="EMBL/GenBank/DDBJ databases">
        <title>The Agave Microbiome: Exploring the role of microbial communities in plant adaptations to desert environments.</title>
        <authorList>
            <person name="Partida-Martinez L.P."/>
        </authorList>
    </citation>
    <scope>NUCLEOTIDE SEQUENCE [LARGE SCALE GENOMIC DNA]</scope>
    <source>
        <strain evidence="3 4">AS2.3</strain>
    </source>
</reference>
<reference evidence="3 4" key="1">
    <citation type="submission" date="2020-07" db="EMBL/GenBank/DDBJ databases">
        <authorList>
            <person name="Partida-Martinez L."/>
            <person name="Huntemann M."/>
            <person name="Clum A."/>
            <person name="Wang J."/>
            <person name="Palaniappan K."/>
            <person name="Ritter S."/>
            <person name="Chen I.-M."/>
            <person name="Stamatis D."/>
            <person name="Reddy T."/>
            <person name="O'Malley R."/>
            <person name="Daum C."/>
            <person name="Shapiro N."/>
            <person name="Ivanova N."/>
            <person name="Kyrpides N."/>
            <person name="Woyke T."/>
        </authorList>
    </citation>
    <scope>NUCLEOTIDE SEQUENCE [LARGE SCALE GENOMIC DNA]</scope>
    <source>
        <strain evidence="3 4">AS2.3</strain>
    </source>
</reference>
<dbReference type="GO" id="GO:0000160">
    <property type="term" value="P:phosphorelay signal transduction system"/>
    <property type="evidence" value="ECO:0007669"/>
    <property type="project" value="InterPro"/>
</dbReference>
<proteinExistence type="predicted"/>